<dbReference type="NCBIfam" id="TIGR01760">
    <property type="entry name" value="tape_meas_TP901"/>
    <property type="match status" value="1"/>
</dbReference>
<keyword evidence="1" id="KW-0472">Membrane</keyword>
<evidence type="ECO:0000313" key="3">
    <source>
        <dbReference type="Proteomes" id="UP000757890"/>
    </source>
</evidence>
<gene>
    <name evidence="2" type="ORF">HXL70_09035</name>
</gene>
<feature type="transmembrane region" description="Helical" evidence="1">
    <location>
        <begin position="285"/>
        <end position="306"/>
    </location>
</feature>
<dbReference type="Proteomes" id="UP000757890">
    <property type="component" value="Unassembled WGS sequence"/>
</dbReference>
<sequence length="380" mass="39696">MGTVGTLVARLGADTSGLRKGLKESEGLIQSTVNKINSIKAELLSISAIALPVNSAKEWAAAVNDLEDKTNMTGESASRLLAVGEYVGLATDEMSGAMAKMSKTAFTAAEAIEKASASGSVSNDVFTKFGIQILDTNGHLLSAEQILENVTEKHRSMANGVEKTAMEMEIFGRSGAKLNDLLNLTRDQFQSVYETAEKSGLVLSHETTQAFEDATFEVNRSKMALKGLAVSIGAEMLPQLQAMSNGLRDATEWFTNLSPEAKHAAVVALEVAAGMSAVSIGIRGVMALAGPLIGAINGIAGAYTALKIAAGGAAAAMVYVASIAGTVAAVGAVAYGAYKKYDNWSAGGEFDYSEETDEVFIKGQNPYKSDEENAQLAAEN</sequence>
<reference evidence="2" key="1">
    <citation type="submission" date="2020-04" db="EMBL/GenBank/DDBJ databases">
        <title>Deep metagenomics examines the oral microbiome during advanced dental caries in children, revealing novel taxa and co-occurrences with host molecules.</title>
        <authorList>
            <person name="Baker J.L."/>
            <person name="Morton J.T."/>
            <person name="Dinis M."/>
            <person name="Alvarez R."/>
            <person name="Tran N.C."/>
            <person name="Knight R."/>
            <person name="Edlund A."/>
        </authorList>
    </citation>
    <scope>NUCLEOTIDE SEQUENCE</scope>
    <source>
        <strain evidence="2">JCVI_32_bin.14</strain>
    </source>
</reference>
<evidence type="ECO:0000313" key="2">
    <source>
        <dbReference type="EMBL" id="MBF1130162.1"/>
    </source>
</evidence>
<dbReference type="AlphaFoldDB" id="A0A930B9M5"/>
<name>A0A930B9M5_9FIRM</name>
<accession>A0A930B9M5</accession>
<comment type="caution">
    <text evidence="2">The sequence shown here is derived from an EMBL/GenBank/DDBJ whole genome shotgun (WGS) entry which is preliminary data.</text>
</comment>
<keyword evidence="1" id="KW-0812">Transmembrane</keyword>
<organism evidence="2 3">
    <name type="scientific">Dialister invisus</name>
    <dbReference type="NCBI Taxonomy" id="218538"/>
    <lineage>
        <taxon>Bacteria</taxon>
        <taxon>Bacillati</taxon>
        <taxon>Bacillota</taxon>
        <taxon>Negativicutes</taxon>
        <taxon>Veillonellales</taxon>
        <taxon>Veillonellaceae</taxon>
        <taxon>Dialister</taxon>
    </lineage>
</organism>
<feature type="non-terminal residue" evidence="2">
    <location>
        <position position="380"/>
    </location>
</feature>
<keyword evidence="1" id="KW-1133">Transmembrane helix</keyword>
<dbReference type="InterPro" id="IPR010090">
    <property type="entry name" value="Phage_tape_meas"/>
</dbReference>
<dbReference type="EMBL" id="JABZMK010000113">
    <property type="protein sequence ID" value="MBF1130162.1"/>
    <property type="molecule type" value="Genomic_DNA"/>
</dbReference>
<evidence type="ECO:0000256" key="1">
    <source>
        <dbReference type="SAM" id="Phobius"/>
    </source>
</evidence>
<protein>
    <submittedName>
        <fullName evidence="2">Phage tail tape measure protein</fullName>
    </submittedName>
</protein>
<proteinExistence type="predicted"/>
<feature type="transmembrane region" description="Helical" evidence="1">
    <location>
        <begin position="312"/>
        <end position="335"/>
    </location>
</feature>